<reference evidence="7 8" key="1">
    <citation type="submission" date="2020-05" db="EMBL/GenBank/DDBJ databases">
        <title>Description of Pedobacter foliorum sp. nov.</title>
        <authorList>
            <person name="Qi S."/>
            <person name="Carlier A."/>
            <person name="Cnockaert M."/>
            <person name="Vandamme P."/>
        </authorList>
    </citation>
    <scope>NUCLEOTIDE SEQUENCE [LARGE SCALE GENOMIC DNA]</scope>
    <source>
        <strain evidence="7 8">LMG 31300</strain>
    </source>
</reference>
<evidence type="ECO:0000313" key="8">
    <source>
        <dbReference type="Proteomes" id="UP000762110"/>
    </source>
</evidence>
<keyword evidence="3" id="KW-1015">Disulfide bond</keyword>
<gene>
    <name evidence="7" type="ORF">HQN85_12465</name>
</gene>
<protein>
    <submittedName>
        <fullName evidence="7">AhpC/TSA family protein</fullName>
    </submittedName>
</protein>
<name>A0ABX2DES7_9SPHI</name>
<dbReference type="Pfam" id="PF14289">
    <property type="entry name" value="DUF4369"/>
    <property type="match status" value="1"/>
</dbReference>
<proteinExistence type="predicted"/>
<dbReference type="InterPro" id="IPR050553">
    <property type="entry name" value="Thioredoxin_ResA/DsbE_sf"/>
</dbReference>
<comment type="caution">
    <text evidence="7">The sequence shown here is derived from an EMBL/GenBank/DDBJ whole genome shotgun (WGS) entry which is preliminary data.</text>
</comment>
<feature type="chain" id="PRO_5046443359" evidence="5">
    <location>
        <begin position="21"/>
        <end position="359"/>
    </location>
</feature>
<dbReference type="PANTHER" id="PTHR42852:SF6">
    <property type="entry name" value="THIOL:DISULFIDE INTERCHANGE PROTEIN DSBE"/>
    <property type="match status" value="1"/>
</dbReference>
<dbReference type="PROSITE" id="PS51352">
    <property type="entry name" value="THIOREDOXIN_2"/>
    <property type="match status" value="1"/>
</dbReference>
<feature type="domain" description="Thioredoxin" evidence="6">
    <location>
        <begin position="221"/>
        <end position="359"/>
    </location>
</feature>
<dbReference type="Proteomes" id="UP000762110">
    <property type="component" value="Unassembled WGS sequence"/>
</dbReference>
<evidence type="ECO:0000256" key="5">
    <source>
        <dbReference type="SAM" id="SignalP"/>
    </source>
</evidence>
<evidence type="ECO:0000256" key="3">
    <source>
        <dbReference type="ARBA" id="ARBA00023157"/>
    </source>
</evidence>
<evidence type="ECO:0000256" key="2">
    <source>
        <dbReference type="ARBA" id="ARBA00022748"/>
    </source>
</evidence>
<dbReference type="InterPro" id="IPR000866">
    <property type="entry name" value="AhpC/TSA"/>
</dbReference>
<feature type="signal peptide" evidence="5">
    <location>
        <begin position="1"/>
        <end position="20"/>
    </location>
</feature>
<keyword evidence="4" id="KW-0676">Redox-active center</keyword>
<evidence type="ECO:0000313" key="7">
    <source>
        <dbReference type="EMBL" id="NQX32547.1"/>
    </source>
</evidence>
<dbReference type="InterPro" id="IPR013766">
    <property type="entry name" value="Thioredoxin_domain"/>
</dbReference>
<keyword evidence="5" id="KW-0732">Signal</keyword>
<dbReference type="InterPro" id="IPR025380">
    <property type="entry name" value="DUF4369"/>
</dbReference>
<keyword evidence="2" id="KW-0201">Cytochrome c-type biogenesis</keyword>
<dbReference type="PROSITE" id="PS00194">
    <property type="entry name" value="THIOREDOXIN_1"/>
    <property type="match status" value="1"/>
</dbReference>
<accession>A0ABX2DES7</accession>
<dbReference type="InterPro" id="IPR036249">
    <property type="entry name" value="Thioredoxin-like_sf"/>
</dbReference>
<dbReference type="PANTHER" id="PTHR42852">
    <property type="entry name" value="THIOL:DISULFIDE INTERCHANGE PROTEIN DSBE"/>
    <property type="match status" value="1"/>
</dbReference>
<dbReference type="Pfam" id="PF00578">
    <property type="entry name" value="AhpC-TSA"/>
    <property type="match status" value="1"/>
</dbReference>
<dbReference type="RefSeq" id="WP_173272717.1">
    <property type="nucleotide sequence ID" value="NZ_JBHTJU010000001.1"/>
</dbReference>
<organism evidence="7 8">
    <name type="scientific">Pedobacter boryungensis</name>
    <dbReference type="NCBI Taxonomy" id="869962"/>
    <lineage>
        <taxon>Bacteria</taxon>
        <taxon>Pseudomonadati</taxon>
        <taxon>Bacteroidota</taxon>
        <taxon>Sphingobacteriia</taxon>
        <taxon>Sphingobacteriales</taxon>
        <taxon>Sphingobacteriaceae</taxon>
        <taxon>Pedobacter</taxon>
    </lineage>
</organism>
<evidence type="ECO:0000256" key="1">
    <source>
        <dbReference type="ARBA" id="ARBA00004196"/>
    </source>
</evidence>
<evidence type="ECO:0000259" key="6">
    <source>
        <dbReference type="PROSITE" id="PS51352"/>
    </source>
</evidence>
<keyword evidence="8" id="KW-1185">Reference proteome</keyword>
<dbReference type="InterPro" id="IPR017937">
    <property type="entry name" value="Thioredoxin_CS"/>
</dbReference>
<dbReference type="Gene3D" id="3.40.30.10">
    <property type="entry name" value="Glutaredoxin"/>
    <property type="match status" value="1"/>
</dbReference>
<sequence length="359" mass="40708">MKNLCTLFYLVFTLFLTASAQKFNIHGTVTGLNDGTWIFLRKANPELKLDSSRVLNGKFNLKGNIEEKAVEMIIYTANYKDYTMLWIEPKEITVTVKAGEFKNAITTGSKTQIEADILRKKLITINYLEDSLTKLLKGKNGPETTAIWDKIKASRIEEQKIYQTYVKDNPNSLIAANVLQIYASSWGKEKTRELYQNISAEQKSSKFGKAVNEYLALNKEIKIGNKFEDFEQENINGKKVKLSSIKGKYILLEFWASWCGPCRGENPNLVTTYNAYKNKGFEVLGVSADDNKADWLKAVKDDKLPWENVSDLKGDRNLAVVIYGINAFPTNYLIDDKGIIIAKNLRGDDLKKKLAELLP</sequence>
<comment type="subcellular location">
    <subcellularLocation>
        <location evidence="1">Cell envelope</location>
    </subcellularLocation>
</comment>
<dbReference type="CDD" id="cd02966">
    <property type="entry name" value="TlpA_like_family"/>
    <property type="match status" value="1"/>
</dbReference>
<evidence type="ECO:0000256" key="4">
    <source>
        <dbReference type="ARBA" id="ARBA00023284"/>
    </source>
</evidence>
<dbReference type="EMBL" id="JABMKV010000003">
    <property type="protein sequence ID" value="NQX32547.1"/>
    <property type="molecule type" value="Genomic_DNA"/>
</dbReference>
<dbReference type="SUPFAM" id="SSF52833">
    <property type="entry name" value="Thioredoxin-like"/>
    <property type="match status" value="1"/>
</dbReference>